<dbReference type="STRING" id="1266660.A0A1G4JBT5"/>
<organism evidence="8 9">
    <name type="scientific">Lachancea dasiensis</name>
    <dbReference type="NCBI Taxonomy" id="1072105"/>
    <lineage>
        <taxon>Eukaryota</taxon>
        <taxon>Fungi</taxon>
        <taxon>Dikarya</taxon>
        <taxon>Ascomycota</taxon>
        <taxon>Saccharomycotina</taxon>
        <taxon>Saccharomycetes</taxon>
        <taxon>Saccharomycetales</taxon>
        <taxon>Saccharomycetaceae</taxon>
        <taxon>Lachancea</taxon>
    </lineage>
</organism>
<protein>
    <submittedName>
        <fullName evidence="8">LADA_0E04852g1_1</fullName>
    </submittedName>
</protein>
<sequence length="126" mass="13724">MSTPTFTVNKDDIILGLVALILPPLSVFLRSGFKSRDFWINMLLCVLFGVPGCLHAFYVVYTTSSERSGEPSYERIHGESDLEAQIPPAISEPQAKSAEPEIPPSYSDVAGRDASALAATDNKIQH</sequence>
<proteinExistence type="inferred from homology"/>
<comment type="similarity">
    <text evidence="2">Belongs to the UPF0057 (PMP3) family.</text>
</comment>
<feature type="compositionally biased region" description="Basic and acidic residues" evidence="6">
    <location>
        <begin position="67"/>
        <end position="80"/>
    </location>
</feature>
<dbReference type="PANTHER" id="PTHR21659:SF42">
    <property type="entry name" value="UPF0057 MEMBRANE PROTEIN ZK632.10-RELATED"/>
    <property type="match status" value="1"/>
</dbReference>
<dbReference type="InterPro" id="IPR000612">
    <property type="entry name" value="PMP3"/>
</dbReference>
<dbReference type="OrthoDB" id="2802411at2759"/>
<accession>A0A1G4JBT5</accession>
<dbReference type="AlphaFoldDB" id="A0A1G4JBT5"/>
<dbReference type="PANTHER" id="PTHR21659">
    <property type="entry name" value="HYDROPHOBIC PROTEIN RCI2 LOW TEMPERATURE AND SALT RESPONSIVE PROTEIN LTI6 -RELATED"/>
    <property type="match status" value="1"/>
</dbReference>
<name>A0A1G4JBT5_9SACH</name>
<feature type="transmembrane region" description="Helical" evidence="7">
    <location>
        <begin position="38"/>
        <end position="61"/>
    </location>
</feature>
<evidence type="ECO:0000256" key="7">
    <source>
        <dbReference type="SAM" id="Phobius"/>
    </source>
</evidence>
<feature type="region of interest" description="Disordered" evidence="6">
    <location>
        <begin position="66"/>
        <end position="109"/>
    </location>
</feature>
<keyword evidence="4 7" id="KW-1133">Transmembrane helix</keyword>
<evidence type="ECO:0000256" key="1">
    <source>
        <dbReference type="ARBA" id="ARBA00004370"/>
    </source>
</evidence>
<feature type="transmembrane region" description="Helical" evidence="7">
    <location>
        <begin position="13"/>
        <end position="31"/>
    </location>
</feature>
<keyword evidence="9" id="KW-1185">Reference proteome</keyword>
<dbReference type="GO" id="GO:0016020">
    <property type="term" value="C:membrane"/>
    <property type="evidence" value="ECO:0007669"/>
    <property type="project" value="UniProtKB-SubCell"/>
</dbReference>
<evidence type="ECO:0000256" key="3">
    <source>
        <dbReference type="ARBA" id="ARBA00022692"/>
    </source>
</evidence>
<dbReference type="Pfam" id="PF01679">
    <property type="entry name" value="Pmp3"/>
    <property type="match status" value="1"/>
</dbReference>
<dbReference type="Proteomes" id="UP000190274">
    <property type="component" value="Chromosome E"/>
</dbReference>
<keyword evidence="5 7" id="KW-0472">Membrane</keyword>
<evidence type="ECO:0000256" key="4">
    <source>
        <dbReference type="ARBA" id="ARBA00022989"/>
    </source>
</evidence>
<evidence type="ECO:0000256" key="2">
    <source>
        <dbReference type="ARBA" id="ARBA00009530"/>
    </source>
</evidence>
<evidence type="ECO:0000256" key="5">
    <source>
        <dbReference type="ARBA" id="ARBA00023136"/>
    </source>
</evidence>
<comment type="subcellular location">
    <subcellularLocation>
        <location evidence="1">Membrane</location>
    </subcellularLocation>
</comment>
<dbReference type="EMBL" id="LT598455">
    <property type="protein sequence ID" value="SCU87577.1"/>
    <property type="molecule type" value="Genomic_DNA"/>
</dbReference>
<evidence type="ECO:0000313" key="8">
    <source>
        <dbReference type="EMBL" id="SCU87577.1"/>
    </source>
</evidence>
<evidence type="ECO:0000256" key="6">
    <source>
        <dbReference type="SAM" id="MobiDB-lite"/>
    </source>
</evidence>
<gene>
    <name evidence="8" type="ORF">LADA_0E04852G</name>
</gene>
<keyword evidence="3 7" id="KW-0812">Transmembrane</keyword>
<evidence type="ECO:0000313" key="9">
    <source>
        <dbReference type="Proteomes" id="UP000190274"/>
    </source>
</evidence>
<reference evidence="9" key="1">
    <citation type="submission" date="2016-03" db="EMBL/GenBank/DDBJ databases">
        <authorList>
            <person name="Devillers H."/>
        </authorList>
    </citation>
    <scope>NUCLEOTIDE SEQUENCE [LARGE SCALE GENOMIC DNA]</scope>
</reference>